<proteinExistence type="predicted"/>
<dbReference type="EMBL" id="KZ820014">
    <property type="protein sequence ID" value="PWN49717.1"/>
    <property type="molecule type" value="Genomic_DNA"/>
</dbReference>
<name>A0ACD0NV96_9BASI</name>
<organism evidence="1 2">
    <name type="scientific">Violaceomyces palustris</name>
    <dbReference type="NCBI Taxonomy" id="1673888"/>
    <lineage>
        <taxon>Eukaryota</taxon>
        <taxon>Fungi</taxon>
        <taxon>Dikarya</taxon>
        <taxon>Basidiomycota</taxon>
        <taxon>Ustilaginomycotina</taxon>
        <taxon>Ustilaginomycetes</taxon>
        <taxon>Violaceomycetales</taxon>
        <taxon>Violaceomycetaceae</taxon>
        <taxon>Violaceomyces</taxon>
    </lineage>
</organism>
<accession>A0ACD0NV96</accession>
<reference evidence="1 2" key="1">
    <citation type="journal article" date="2018" name="Mol. Biol. Evol.">
        <title>Broad Genomic Sampling Reveals a Smut Pathogenic Ancestry of the Fungal Clade Ustilaginomycotina.</title>
        <authorList>
            <person name="Kijpornyongpan T."/>
            <person name="Mondo S.J."/>
            <person name="Barry K."/>
            <person name="Sandor L."/>
            <person name="Lee J."/>
            <person name="Lipzen A."/>
            <person name="Pangilinan J."/>
            <person name="LaButti K."/>
            <person name="Hainaut M."/>
            <person name="Henrissat B."/>
            <person name="Grigoriev I.V."/>
            <person name="Spatafora J.W."/>
            <person name="Aime M.C."/>
        </authorList>
    </citation>
    <scope>NUCLEOTIDE SEQUENCE [LARGE SCALE GENOMIC DNA]</scope>
    <source>
        <strain evidence="1 2">SA 807</strain>
    </source>
</reference>
<evidence type="ECO:0000313" key="1">
    <source>
        <dbReference type="EMBL" id="PWN49717.1"/>
    </source>
</evidence>
<protein>
    <submittedName>
        <fullName evidence="1">Neutral amino acid permease</fullName>
    </submittedName>
</protein>
<sequence length="518" mass="55897">MAAMIGSNLSNLDVRVSKPTWSHSKGRSEETPAEKSSKKGNRQSQESAILGMKQSQWTGVAGSSTPPPQTIFGEKKEQYKSEEDYMFEKQKLSEGEHKFHKLGWKKLTVCLIVEAIALGSLSIPAAFAKVGMVAGVILAIGIGLIAIYTSHIVGQVKLKYPHVSHYADAGKLLMGRFGYELVGAMFVMELTLLVGSHCLTGAIAFLNISNNAICSLAFGVVSAVILFLLAIPPTFSEVAVLGYIDCASILIAILITIIATGIQGGNQVGGLASVKWSAWPPAGITFADAMNATTNIVFAYSFAICQFSFMDEMHTPEDYHKAIWSLGLIEIFIYTVTGALIYAFVGLDVQSPALLSAGVTVSKIAFGIALPVIFISGSINTVVVGRYIHGRIYKNSVIKYINTKMGWITWLALIAVITVIAWIVAEAIPFFSDLLGIMSALFVSGFTFYLPAMMWFMLLKEGAWNANTKNICLSIVNGIIFLIGMILLGCGFYGSVQDIIDQYGAHSVRSAFTCAPLE</sequence>
<dbReference type="Proteomes" id="UP000245626">
    <property type="component" value="Unassembled WGS sequence"/>
</dbReference>
<gene>
    <name evidence="1" type="ORF">IE53DRAFT_374979</name>
</gene>
<evidence type="ECO:0000313" key="2">
    <source>
        <dbReference type="Proteomes" id="UP000245626"/>
    </source>
</evidence>
<keyword evidence="2" id="KW-1185">Reference proteome</keyword>